<accession>Q1ARI7</accession>
<organism evidence="1 2">
    <name type="scientific">Rubrobacter xylanophilus (strain DSM 9941 / JCM 11954 / NBRC 16129 / PRD-1)</name>
    <dbReference type="NCBI Taxonomy" id="266117"/>
    <lineage>
        <taxon>Bacteria</taxon>
        <taxon>Bacillati</taxon>
        <taxon>Actinomycetota</taxon>
        <taxon>Rubrobacteria</taxon>
        <taxon>Rubrobacterales</taxon>
        <taxon>Rubrobacteraceae</taxon>
        <taxon>Rubrobacter</taxon>
    </lineage>
</organism>
<proteinExistence type="predicted"/>
<dbReference type="STRING" id="266117.Rxyl_3084"/>
<dbReference type="KEGG" id="rxy:Rxyl_3084"/>
<sequence length="125" mass="14147">MGTQHHSITSLLHRIEEHIEQWRREDAARKAEAEANRERLWAEARERERLLKEAVNRREGENKPLEEVAREQGTVFVVHSEEAGKVLEEFAARGGRLVRVIPGAAESLQGGAGISGSWLIFDGER</sequence>
<evidence type="ECO:0000313" key="1">
    <source>
        <dbReference type="EMBL" id="ABG05991.1"/>
    </source>
</evidence>
<dbReference type="HOGENOM" id="CLU_1991038_0_0_11"/>
<dbReference type="Proteomes" id="UP000006637">
    <property type="component" value="Chromosome"/>
</dbReference>
<keyword evidence="2" id="KW-1185">Reference proteome</keyword>
<gene>
    <name evidence="1" type="ordered locus">Rxyl_3084</name>
</gene>
<dbReference type="AlphaFoldDB" id="Q1ARI7"/>
<name>Q1ARI7_RUBXD</name>
<dbReference type="OrthoDB" id="5244949at2"/>
<dbReference type="RefSeq" id="WP_011565996.1">
    <property type="nucleotide sequence ID" value="NC_008148.1"/>
</dbReference>
<reference evidence="1 2" key="1">
    <citation type="submission" date="2006-06" db="EMBL/GenBank/DDBJ databases">
        <title>Complete sequence of Rubrobacter xylanophilus DSM 9941.</title>
        <authorList>
            <consortium name="US DOE Joint Genome Institute"/>
            <person name="Copeland A."/>
            <person name="Lucas S."/>
            <person name="Lapidus A."/>
            <person name="Barry K."/>
            <person name="Detter J.C."/>
            <person name="Glavina del Rio T."/>
            <person name="Hammon N."/>
            <person name="Israni S."/>
            <person name="Dalin E."/>
            <person name="Tice H."/>
            <person name="Pitluck S."/>
            <person name="Munk A.C."/>
            <person name="Brettin T."/>
            <person name="Bruce D."/>
            <person name="Han C."/>
            <person name="Tapia R."/>
            <person name="Gilna P."/>
            <person name="Schmutz J."/>
            <person name="Larimer F."/>
            <person name="Land M."/>
            <person name="Hauser L."/>
            <person name="Kyrpides N."/>
            <person name="Lykidis A."/>
            <person name="da Costa M.S."/>
            <person name="Rainey F.A."/>
            <person name="Empadinhas N."/>
            <person name="Jolivet E."/>
            <person name="Battista J.R."/>
            <person name="Richardson P."/>
        </authorList>
    </citation>
    <scope>NUCLEOTIDE SEQUENCE [LARGE SCALE GENOMIC DNA]</scope>
    <source>
        <strain evidence="2">DSM 9941 / NBRC 16129 / PRD-1</strain>
    </source>
</reference>
<evidence type="ECO:0000313" key="2">
    <source>
        <dbReference type="Proteomes" id="UP000006637"/>
    </source>
</evidence>
<dbReference type="EMBL" id="CP000386">
    <property type="protein sequence ID" value="ABG05991.1"/>
    <property type="molecule type" value="Genomic_DNA"/>
</dbReference>
<protein>
    <submittedName>
        <fullName evidence="1">Uncharacterized protein</fullName>
    </submittedName>
</protein>